<dbReference type="GO" id="GO:0016209">
    <property type="term" value="F:antioxidant activity"/>
    <property type="evidence" value="ECO:0007669"/>
    <property type="project" value="InterPro"/>
</dbReference>
<dbReference type="EMBL" id="CP042434">
    <property type="protein sequence ID" value="QEC72667.1"/>
    <property type="molecule type" value="Genomic_DNA"/>
</dbReference>
<dbReference type="OrthoDB" id="662072at2"/>
<organism evidence="2 3">
    <name type="scientific">Arachidicoccus ginsenosidivorans</name>
    <dbReference type="NCBI Taxonomy" id="496057"/>
    <lineage>
        <taxon>Bacteria</taxon>
        <taxon>Pseudomonadati</taxon>
        <taxon>Bacteroidota</taxon>
        <taxon>Chitinophagia</taxon>
        <taxon>Chitinophagales</taxon>
        <taxon>Chitinophagaceae</taxon>
        <taxon>Arachidicoccus</taxon>
    </lineage>
</organism>
<dbReference type="KEGG" id="agi:FSB73_14230"/>
<dbReference type="RefSeq" id="WP_146783518.1">
    <property type="nucleotide sequence ID" value="NZ_CP042434.1"/>
</dbReference>
<dbReference type="AlphaFoldDB" id="A0A5B8VMA5"/>
<dbReference type="PROSITE" id="PS51352">
    <property type="entry name" value="THIOREDOXIN_2"/>
    <property type="match status" value="1"/>
</dbReference>
<feature type="domain" description="Thioredoxin" evidence="1">
    <location>
        <begin position="81"/>
        <end position="217"/>
    </location>
</feature>
<proteinExistence type="predicted"/>
<dbReference type="Proteomes" id="UP000321291">
    <property type="component" value="Chromosome"/>
</dbReference>
<dbReference type="GO" id="GO:0016491">
    <property type="term" value="F:oxidoreductase activity"/>
    <property type="evidence" value="ECO:0007669"/>
    <property type="project" value="InterPro"/>
</dbReference>
<dbReference type="InterPro" id="IPR013766">
    <property type="entry name" value="Thioredoxin_domain"/>
</dbReference>
<dbReference type="Gene3D" id="3.40.30.10">
    <property type="entry name" value="Glutaredoxin"/>
    <property type="match status" value="1"/>
</dbReference>
<protein>
    <submittedName>
        <fullName evidence="2">Redoxin domain-containing protein</fullName>
    </submittedName>
</protein>
<dbReference type="InterPro" id="IPR036249">
    <property type="entry name" value="Thioredoxin-like_sf"/>
</dbReference>
<dbReference type="InterPro" id="IPR000866">
    <property type="entry name" value="AhpC/TSA"/>
</dbReference>
<dbReference type="Pfam" id="PF00578">
    <property type="entry name" value="AhpC-TSA"/>
    <property type="match status" value="1"/>
</dbReference>
<evidence type="ECO:0000313" key="3">
    <source>
        <dbReference type="Proteomes" id="UP000321291"/>
    </source>
</evidence>
<name>A0A5B8VMA5_9BACT</name>
<evidence type="ECO:0000313" key="2">
    <source>
        <dbReference type="EMBL" id="QEC72667.1"/>
    </source>
</evidence>
<gene>
    <name evidence="2" type="ORF">FSB73_14230</name>
</gene>
<sequence length="217" mass="24986">MNRIRFNFKRIKDKTGICSKSFWWILMGWLILMGSSCQSEADRGIDQKDTIEQKNFANKSDSVASQATVKQDKVADTIDISPYKKQIPPFKIRLVDGKGYTYKDLKKDCPLILVYFQPDCPECQAFTAALVKRLPSLMDKQIVMITFEDIKKVKAFDEKYQVSRHPNVRIGSEGYTFIVQKYYQIEHFPIVACFNNKGELQRIINPKLAPEAMAALL</sequence>
<dbReference type="SUPFAM" id="SSF52833">
    <property type="entry name" value="Thioredoxin-like"/>
    <property type="match status" value="1"/>
</dbReference>
<accession>A0A5B8VMA5</accession>
<evidence type="ECO:0000259" key="1">
    <source>
        <dbReference type="PROSITE" id="PS51352"/>
    </source>
</evidence>
<reference evidence="2 3" key="1">
    <citation type="journal article" date="2017" name="Int. J. Syst. Evol. Microbiol.">
        <title>Arachidicoccus ginsenosidivorans sp. nov., with ginsenoside-converting activity isolated from ginseng cultivating soil.</title>
        <authorList>
            <person name="Siddiqi M.Z."/>
            <person name="Aslam Z."/>
            <person name="Im W.T."/>
        </authorList>
    </citation>
    <scope>NUCLEOTIDE SEQUENCE [LARGE SCALE GENOMIC DNA]</scope>
    <source>
        <strain evidence="2 3">Gsoil 809</strain>
    </source>
</reference>
<keyword evidence="3" id="KW-1185">Reference proteome</keyword>